<evidence type="ECO:0000256" key="6">
    <source>
        <dbReference type="ARBA" id="ARBA00022692"/>
    </source>
</evidence>
<dbReference type="GO" id="GO:0022857">
    <property type="term" value="F:transmembrane transporter activity"/>
    <property type="evidence" value="ECO:0007669"/>
    <property type="project" value="InterPro"/>
</dbReference>
<feature type="transmembrane region" description="Helical" evidence="10">
    <location>
        <begin position="38"/>
        <end position="65"/>
    </location>
</feature>
<organism evidence="12 13">
    <name type="scientific">Helicobacter saguini</name>
    <dbReference type="NCBI Taxonomy" id="1548018"/>
    <lineage>
        <taxon>Bacteria</taxon>
        <taxon>Pseudomonadati</taxon>
        <taxon>Campylobacterota</taxon>
        <taxon>Epsilonproteobacteria</taxon>
        <taxon>Campylobacterales</taxon>
        <taxon>Helicobacteraceae</taxon>
        <taxon>Helicobacter</taxon>
    </lineage>
</organism>
<gene>
    <name evidence="12" type="ORF">LS64_001995</name>
</gene>
<accession>A0A347VN83</accession>
<dbReference type="PANTHER" id="PTHR30614:SF20">
    <property type="entry name" value="GLUTAMINE TRANSPORT SYSTEM PERMEASE PROTEIN GLNP"/>
    <property type="match status" value="1"/>
</dbReference>
<dbReference type="RefSeq" id="WP_034571015.1">
    <property type="nucleotide sequence ID" value="NZ_JRMP02000002.1"/>
</dbReference>
<keyword evidence="7" id="KW-0029">Amino-acid transport</keyword>
<dbReference type="Gene3D" id="1.10.3720.10">
    <property type="entry name" value="MetI-like"/>
    <property type="match status" value="1"/>
</dbReference>
<keyword evidence="8 10" id="KW-1133">Transmembrane helix</keyword>
<feature type="transmembrane region" description="Helical" evidence="10">
    <location>
        <begin position="205"/>
        <end position="226"/>
    </location>
</feature>
<dbReference type="PANTHER" id="PTHR30614">
    <property type="entry name" value="MEMBRANE COMPONENT OF AMINO ACID ABC TRANSPORTER"/>
    <property type="match status" value="1"/>
</dbReference>
<comment type="function">
    <text evidence="1">Part of the binding-protein-dependent transport system for glutamine; probably responsible for the translocation of the substrate across the membrane.</text>
</comment>
<comment type="similarity">
    <text evidence="3">Belongs to the binding-protein-dependent transport system permease family. HisMQ subfamily.</text>
</comment>
<sequence>MQNIFKLLVFFLIVGLGLYFTFPYEISKGDLDATFKSIGTTFILTIGGVSIGIVVGFALAFLRLLNIKILTFIIDEYIDIMRGTPIMIQLFIFAYVVFATLSDNFLAALVALGLNSSAYIAEIIRAGINSVDKGQLEAARAMGLNFRTSMQEVVFPQAIKNILPSLANEFIVLFKETSVVGLISVNDLTLQSKSLQALLYNPTPIIFAAVIYYACVKVFSWLAQLLEWELKKHD</sequence>
<dbReference type="InterPro" id="IPR010065">
    <property type="entry name" value="AA_ABC_transptr_permease_3TM"/>
</dbReference>
<dbReference type="Proteomes" id="UP000029714">
    <property type="component" value="Unassembled WGS sequence"/>
</dbReference>
<comment type="caution">
    <text evidence="12">The sequence shown here is derived from an EMBL/GenBank/DDBJ whole genome shotgun (WGS) entry which is preliminary data.</text>
</comment>
<evidence type="ECO:0000256" key="5">
    <source>
        <dbReference type="ARBA" id="ARBA00022475"/>
    </source>
</evidence>
<reference evidence="12 13" key="2">
    <citation type="journal article" date="2016" name="Infect. Immun.">
        <title>Helicobacter saguini, a Novel Helicobacter Isolated from Cotton-Top Tamarins with Ulcerative Colitis, Has Proinflammatory Properties and Induces Typhlocolitis and Dysplasia in Gnotobiotic IL-10-/- Mice.</title>
        <authorList>
            <person name="Shen Z."/>
            <person name="Mannion A."/>
            <person name="Whary M.T."/>
            <person name="Muthupalani S."/>
            <person name="Sheh A."/>
            <person name="Feng Y."/>
            <person name="Gong G."/>
            <person name="Vandamme P."/>
            <person name="Holcombe H.R."/>
            <person name="Paster B.J."/>
            <person name="Fox J.G."/>
        </authorList>
    </citation>
    <scope>NUCLEOTIDE SEQUENCE [LARGE SCALE GENOMIC DNA]</scope>
    <source>
        <strain evidence="12 13">MIT 97-6194</strain>
    </source>
</reference>
<feature type="transmembrane region" description="Helical" evidence="10">
    <location>
        <begin position="86"/>
        <end position="112"/>
    </location>
</feature>
<evidence type="ECO:0000256" key="4">
    <source>
        <dbReference type="ARBA" id="ARBA00022448"/>
    </source>
</evidence>
<dbReference type="PROSITE" id="PS50928">
    <property type="entry name" value="ABC_TM1"/>
    <property type="match status" value="1"/>
</dbReference>
<dbReference type="STRING" id="1548018.LS64_04180"/>
<keyword evidence="5" id="KW-1003">Cell membrane</keyword>
<evidence type="ECO:0000256" key="10">
    <source>
        <dbReference type="RuleBase" id="RU363032"/>
    </source>
</evidence>
<dbReference type="CDD" id="cd06261">
    <property type="entry name" value="TM_PBP2"/>
    <property type="match status" value="1"/>
</dbReference>
<protein>
    <submittedName>
        <fullName evidence="12">Amino acid ABC transporter permease</fullName>
    </submittedName>
</protein>
<dbReference type="AlphaFoldDB" id="A0A347VN83"/>
<dbReference type="EMBL" id="JRMP02000002">
    <property type="protein sequence ID" value="TLD95648.1"/>
    <property type="molecule type" value="Genomic_DNA"/>
</dbReference>
<evidence type="ECO:0000256" key="1">
    <source>
        <dbReference type="ARBA" id="ARBA00003159"/>
    </source>
</evidence>
<evidence type="ECO:0000313" key="13">
    <source>
        <dbReference type="Proteomes" id="UP000029714"/>
    </source>
</evidence>
<dbReference type="InterPro" id="IPR035906">
    <property type="entry name" value="MetI-like_sf"/>
</dbReference>
<evidence type="ECO:0000313" key="12">
    <source>
        <dbReference type="EMBL" id="TLD95648.1"/>
    </source>
</evidence>
<keyword evidence="6 10" id="KW-0812">Transmembrane</keyword>
<evidence type="ECO:0000256" key="2">
    <source>
        <dbReference type="ARBA" id="ARBA00004429"/>
    </source>
</evidence>
<proteinExistence type="inferred from homology"/>
<dbReference type="SUPFAM" id="SSF161098">
    <property type="entry name" value="MetI-like"/>
    <property type="match status" value="1"/>
</dbReference>
<keyword evidence="9 10" id="KW-0472">Membrane</keyword>
<evidence type="ECO:0000256" key="3">
    <source>
        <dbReference type="ARBA" id="ARBA00010072"/>
    </source>
</evidence>
<dbReference type="InterPro" id="IPR000515">
    <property type="entry name" value="MetI-like"/>
</dbReference>
<dbReference type="InterPro" id="IPR043429">
    <property type="entry name" value="ArtM/GltK/GlnP/TcyL/YhdX-like"/>
</dbReference>
<comment type="subcellular location">
    <subcellularLocation>
        <location evidence="2">Cell inner membrane</location>
        <topology evidence="2">Multi-pass membrane protein</topology>
    </subcellularLocation>
    <subcellularLocation>
        <location evidence="10">Cell membrane</location>
        <topology evidence="10">Multi-pass membrane protein</topology>
    </subcellularLocation>
</comment>
<evidence type="ECO:0000256" key="9">
    <source>
        <dbReference type="ARBA" id="ARBA00023136"/>
    </source>
</evidence>
<keyword evidence="13" id="KW-1185">Reference proteome</keyword>
<dbReference type="NCBIfam" id="TIGR01726">
    <property type="entry name" value="HEQRo_perm_3TM"/>
    <property type="match status" value="1"/>
</dbReference>
<dbReference type="OrthoDB" id="5470298at2"/>
<evidence type="ECO:0000259" key="11">
    <source>
        <dbReference type="PROSITE" id="PS50928"/>
    </source>
</evidence>
<dbReference type="GO" id="GO:0006865">
    <property type="term" value="P:amino acid transport"/>
    <property type="evidence" value="ECO:0007669"/>
    <property type="project" value="UniProtKB-KW"/>
</dbReference>
<feature type="domain" description="ABC transmembrane type-1" evidence="11">
    <location>
        <begin position="38"/>
        <end position="223"/>
    </location>
</feature>
<keyword evidence="4 10" id="KW-0813">Transport</keyword>
<dbReference type="Pfam" id="PF00528">
    <property type="entry name" value="BPD_transp_1"/>
    <property type="match status" value="1"/>
</dbReference>
<evidence type="ECO:0000256" key="7">
    <source>
        <dbReference type="ARBA" id="ARBA00022970"/>
    </source>
</evidence>
<feature type="transmembrane region" description="Helical" evidence="10">
    <location>
        <begin position="7"/>
        <end position="26"/>
    </location>
</feature>
<dbReference type="GO" id="GO:0043190">
    <property type="term" value="C:ATP-binding cassette (ABC) transporter complex"/>
    <property type="evidence" value="ECO:0007669"/>
    <property type="project" value="InterPro"/>
</dbReference>
<reference evidence="12 13" key="1">
    <citation type="journal article" date="2014" name="Genome Announc.">
        <title>Draft genome sequences of eight enterohepatic helicobacter species isolated from both laboratory and wild rodents.</title>
        <authorList>
            <person name="Sheh A."/>
            <person name="Shen Z."/>
            <person name="Fox J.G."/>
        </authorList>
    </citation>
    <scope>NUCLEOTIDE SEQUENCE [LARGE SCALE GENOMIC DNA]</scope>
    <source>
        <strain evidence="12 13">MIT 97-6194</strain>
    </source>
</reference>
<evidence type="ECO:0000256" key="8">
    <source>
        <dbReference type="ARBA" id="ARBA00022989"/>
    </source>
</evidence>
<name>A0A347VN83_9HELI</name>